<dbReference type="PANTHER" id="PTHR17598">
    <property type="entry name" value="DNA POLYMERASE DELTA SUBUNIT 3"/>
    <property type="match status" value="1"/>
</dbReference>
<evidence type="ECO:0000256" key="3">
    <source>
        <dbReference type="ARBA" id="ARBA00022705"/>
    </source>
</evidence>
<name>A0A9D4FX65_DREPO</name>
<dbReference type="InterPro" id="IPR041913">
    <property type="entry name" value="POLD3_sf"/>
</dbReference>
<feature type="compositionally biased region" description="Basic and acidic residues" evidence="5">
    <location>
        <begin position="182"/>
        <end position="206"/>
    </location>
</feature>
<dbReference type="AlphaFoldDB" id="A0A9D4FX65"/>
<dbReference type="GO" id="GO:1904161">
    <property type="term" value="P:DNA synthesis involved in UV-damage excision repair"/>
    <property type="evidence" value="ECO:0007669"/>
    <property type="project" value="TreeGrafter"/>
</dbReference>
<reference evidence="6" key="2">
    <citation type="submission" date="2020-11" db="EMBL/GenBank/DDBJ databases">
        <authorList>
            <person name="McCartney M.A."/>
            <person name="Auch B."/>
            <person name="Kono T."/>
            <person name="Mallez S."/>
            <person name="Becker A."/>
            <person name="Gohl D.M."/>
            <person name="Silverstein K.A.T."/>
            <person name="Koren S."/>
            <person name="Bechman K.B."/>
            <person name="Herman A."/>
            <person name="Abrahante J.E."/>
            <person name="Garbe J."/>
        </authorList>
    </citation>
    <scope>NUCLEOTIDE SEQUENCE</scope>
    <source>
        <strain evidence="6">Duluth1</strain>
        <tissue evidence="6">Whole animal</tissue>
    </source>
</reference>
<dbReference type="FunFam" id="3.90.1030.20:FF:000002">
    <property type="entry name" value="DNA polymerase delta subunit"/>
    <property type="match status" value="1"/>
</dbReference>
<proteinExistence type="predicted"/>
<feature type="compositionally biased region" description="Basic and acidic residues" evidence="5">
    <location>
        <begin position="250"/>
        <end position="271"/>
    </location>
</feature>
<dbReference type="GO" id="GO:0003887">
    <property type="term" value="F:DNA-directed DNA polymerase activity"/>
    <property type="evidence" value="ECO:0007669"/>
    <property type="project" value="TreeGrafter"/>
</dbReference>
<evidence type="ECO:0000256" key="5">
    <source>
        <dbReference type="SAM" id="MobiDB-lite"/>
    </source>
</evidence>
<feature type="compositionally biased region" description="Basic and acidic residues" evidence="5">
    <location>
        <begin position="215"/>
        <end position="229"/>
    </location>
</feature>
<keyword evidence="4" id="KW-0539">Nucleus</keyword>
<dbReference type="Gene3D" id="3.90.1030.20">
    <property type="entry name" value="DNA polymerase delta, p66 (Cdc27) subunit, wHTH domain"/>
    <property type="match status" value="1"/>
</dbReference>
<dbReference type="PANTHER" id="PTHR17598:SF13">
    <property type="entry name" value="DNA POLYMERASE DELTA SUBUNIT 3"/>
    <property type="match status" value="1"/>
</dbReference>
<keyword evidence="7" id="KW-1185">Reference proteome</keyword>
<dbReference type="GO" id="GO:0006297">
    <property type="term" value="P:nucleotide-excision repair, DNA gap filling"/>
    <property type="evidence" value="ECO:0007669"/>
    <property type="project" value="TreeGrafter"/>
</dbReference>
<gene>
    <name evidence="6" type="ORF">DPMN_134957</name>
</gene>
<feature type="compositionally biased region" description="Polar residues" evidence="5">
    <location>
        <begin position="428"/>
        <end position="437"/>
    </location>
</feature>
<keyword evidence="3" id="KW-0235">DNA replication</keyword>
<evidence type="ECO:0000256" key="1">
    <source>
        <dbReference type="ARBA" id="ARBA00004123"/>
    </source>
</evidence>
<sequence>VTYKWLSQTLNVNCNTAKQMLFKYIDTVRNDKNKDDISATYFISGLSKPDIDGVQAFKSAVIPEEKLGSYKDSYMVVTSCHVYSVQKSTLKDSNALYMTDFEKFKENVFNSNKYSSIQCERAELRSREEMEMLTMKMVPAADTEKKAAPSAVSKPVQKAMPKSAIASMFAKTENSKGGPVKETAKSEPAKAAKIEDAKPAKTETAKSAKTGPAKADGKKTEAASKKSDGGMKSFFPKQQTESSKPASVTTKKDEKPKEVKKEIQKSPEKPASKKTARKEDSDDEPIFISKRRKTDQDLFASDSGEGEEMEEESECPLPPSPPGAKEASPEPEEPVKKSPTKQQVSKVDTGKTSGTGSRRIRKRKQVNKTYMDKDGFMVTEKVWESESTDASESEEPVKKDVKKPAVKSPAKGGGKKASPKKKPSPSKTNSAKQTSLTAFFKKS</sequence>
<comment type="caution">
    <text evidence="6">The sequence shown here is derived from an EMBL/GenBank/DDBJ whole genome shotgun (WGS) entry which is preliminary data.</text>
</comment>
<comment type="subcellular location">
    <subcellularLocation>
        <location evidence="1">Nucleus</location>
    </subcellularLocation>
</comment>
<protein>
    <recommendedName>
        <fullName evidence="2">DNA polymerase delta subunit 3</fullName>
    </recommendedName>
</protein>
<feature type="non-terminal residue" evidence="6">
    <location>
        <position position="443"/>
    </location>
</feature>
<evidence type="ECO:0000256" key="4">
    <source>
        <dbReference type="ARBA" id="ARBA00023242"/>
    </source>
</evidence>
<dbReference type="InterPro" id="IPR019038">
    <property type="entry name" value="POLD3"/>
</dbReference>
<feature type="region of interest" description="Disordered" evidence="5">
    <location>
        <begin position="170"/>
        <end position="443"/>
    </location>
</feature>
<feature type="compositionally biased region" description="Basic residues" evidence="5">
    <location>
        <begin position="413"/>
        <end position="424"/>
    </location>
</feature>
<organism evidence="6 7">
    <name type="scientific">Dreissena polymorpha</name>
    <name type="common">Zebra mussel</name>
    <name type="synonym">Mytilus polymorpha</name>
    <dbReference type="NCBI Taxonomy" id="45954"/>
    <lineage>
        <taxon>Eukaryota</taxon>
        <taxon>Metazoa</taxon>
        <taxon>Spiralia</taxon>
        <taxon>Lophotrochozoa</taxon>
        <taxon>Mollusca</taxon>
        <taxon>Bivalvia</taxon>
        <taxon>Autobranchia</taxon>
        <taxon>Heteroconchia</taxon>
        <taxon>Euheterodonta</taxon>
        <taxon>Imparidentia</taxon>
        <taxon>Neoheterodontei</taxon>
        <taxon>Myida</taxon>
        <taxon>Dreissenoidea</taxon>
        <taxon>Dreissenidae</taxon>
        <taxon>Dreissena</taxon>
    </lineage>
</organism>
<dbReference type="EMBL" id="JAIWYP010000006">
    <property type="protein sequence ID" value="KAH3806633.1"/>
    <property type="molecule type" value="Genomic_DNA"/>
</dbReference>
<feature type="compositionally biased region" description="Acidic residues" evidence="5">
    <location>
        <begin position="304"/>
        <end position="314"/>
    </location>
</feature>
<evidence type="ECO:0000313" key="6">
    <source>
        <dbReference type="EMBL" id="KAH3806633.1"/>
    </source>
</evidence>
<evidence type="ECO:0000313" key="7">
    <source>
        <dbReference type="Proteomes" id="UP000828390"/>
    </source>
</evidence>
<feature type="compositionally biased region" description="Polar residues" evidence="5">
    <location>
        <begin position="340"/>
        <end position="356"/>
    </location>
</feature>
<reference evidence="6" key="1">
    <citation type="journal article" date="2019" name="bioRxiv">
        <title>The Genome of the Zebra Mussel, Dreissena polymorpha: A Resource for Invasive Species Research.</title>
        <authorList>
            <person name="McCartney M.A."/>
            <person name="Auch B."/>
            <person name="Kono T."/>
            <person name="Mallez S."/>
            <person name="Zhang Y."/>
            <person name="Obille A."/>
            <person name="Becker A."/>
            <person name="Abrahante J.E."/>
            <person name="Garbe J."/>
            <person name="Badalamenti J.P."/>
            <person name="Herman A."/>
            <person name="Mangelson H."/>
            <person name="Liachko I."/>
            <person name="Sullivan S."/>
            <person name="Sone E.D."/>
            <person name="Koren S."/>
            <person name="Silverstein K.A.T."/>
            <person name="Beckman K.B."/>
            <person name="Gohl D.M."/>
        </authorList>
    </citation>
    <scope>NUCLEOTIDE SEQUENCE</scope>
    <source>
        <strain evidence="6">Duluth1</strain>
        <tissue evidence="6">Whole animal</tissue>
    </source>
</reference>
<dbReference type="Proteomes" id="UP000828390">
    <property type="component" value="Unassembled WGS sequence"/>
</dbReference>
<dbReference type="Pfam" id="PF09507">
    <property type="entry name" value="CDC27"/>
    <property type="match status" value="1"/>
</dbReference>
<evidence type="ECO:0000256" key="2">
    <source>
        <dbReference type="ARBA" id="ARBA00017589"/>
    </source>
</evidence>
<accession>A0A9D4FX65</accession>
<feature type="compositionally biased region" description="Polar residues" evidence="5">
    <location>
        <begin position="236"/>
        <end position="249"/>
    </location>
</feature>
<dbReference type="GO" id="GO:0043625">
    <property type="term" value="C:delta DNA polymerase complex"/>
    <property type="evidence" value="ECO:0007669"/>
    <property type="project" value="InterPro"/>
</dbReference>
<dbReference type="GO" id="GO:0006271">
    <property type="term" value="P:DNA strand elongation involved in DNA replication"/>
    <property type="evidence" value="ECO:0007669"/>
    <property type="project" value="TreeGrafter"/>
</dbReference>